<dbReference type="Gene3D" id="2.40.30.10">
    <property type="entry name" value="Translation factors"/>
    <property type="match status" value="1"/>
</dbReference>
<sequence length="260" mass="29659">MDTAIEEKYTVQPILWLRRWADNLLSFRLRRPDAYRFEPGQFARLGLPLGDHGGQVWRAYSMCSAVTDEYLEFYSIVVPEGQFSSRLAQLQVGAEVMLDKKAMGFFLADRLPAGKDLWLLATGTGLAPYLSILQDPGQWRRFEHIVLAHCVRRAEELSYQDFIAALCEHPLWEEHGHKLQYLPIVTRDAPEGLLDERIPALLANGRLERAAGLSMSPEDSRFMICGNPAMVEDTHRQLMKMGYRMSRQSAPGHLVLENGW</sequence>
<name>A0A1W0CV64_9NEIS</name>
<evidence type="ECO:0000313" key="7">
    <source>
        <dbReference type="Proteomes" id="UP000192721"/>
    </source>
</evidence>
<dbReference type="AlphaFoldDB" id="A0A1W0CV64"/>
<protein>
    <recommendedName>
        <fullName evidence="2">ferredoxin--NADP(+) reductase</fullName>
        <ecNumber evidence="2">1.18.1.2</ecNumber>
    </recommendedName>
</protein>
<accession>A0A1W0CV64</accession>
<dbReference type="SUPFAM" id="SSF63380">
    <property type="entry name" value="Riboflavin synthase domain-like"/>
    <property type="match status" value="1"/>
</dbReference>
<dbReference type="InterPro" id="IPR017938">
    <property type="entry name" value="Riboflavin_synthase-like_b-brl"/>
</dbReference>
<reference evidence="6 7" key="1">
    <citation type="submission" date="2017-02" db="EMBL/GenBank/DDBJ databases">
        <title>Chromobacterium haemolyticum H5244.</title>
        <authorList>
            <person name="Gulvik C.A."/>
        </authorList>
    </citation>
    <scope>NUCLEOTIDE SEQUENCE [LARGE SCALE GENOMIC DNA]</scope>
    <source>
        <strain evidence="6 7">H5244</strain>
    </source>
</reference>
<dbReference type="SUPFAM" id="SSF52343">
    <property type="entry name" value="Ferredoxin reductase-like, C-terminal NADP-linked domain"/>
    <property type="match status" value="1"/>
</dbReference>
<dbReference type="PROSITE" id="PS51384">
    <property type="entry name" value="FAD_FR"/>
    <property type="match status" value="1"/>
</dbReference>
<dbReference type="GO" id="GO:0034599">
    <property type="term" value="P:cellular response to oxidative stress"/>
    <property type="evidence" value="ECO:0007669"/>
    <property type="project" value="TreeGrafter"/>
</dbReference>
<dbReference type="EMBL" id="MUKV01000015">
    <property type="protein sequence ID" value="OQS38656.1"/>
    <property type="molecule type" value="Genomic_DNA"/>
</dbReference>
<dbReference type="EC" id="1.18.1.2" evidence="2"/>
<evidence type="ECO:0000256" key="4">
    <source>
        <dbReference type="ARBA" id="ARBA00047776"/>
    </source>
</evidence>
<dbReference type="Pfam" id="PF00970">
    <property type="entry name" value="FAD_binding_6"/>
    <property type="match status" value="1"/>
</dbReference>
<dbReference type="CDD" id="cd06195">
    <property type="entry name" value="FNR1"/>
    <property type="match status" value="1"/>
</dbReference>
<dbReference type="Proteomes" id="UP000192721">
    <property type="component" value="Unassembled WGS sequence"/>
</dbReference>
<organism evidence="6 7">
    <name type="scientific">Chromobacterium haemolyticum</name>
    <dbReference type="NCBI Taxonomy" id="394935"/>
    <lineage>
        <taxon>Bacteria</taxon>
        <taxon>Pseudomonadati</taxon>
        <taxon>Pseudomonadota</taxon>
        <taxon>Betaproteobacteria</taxon>
        <taxon>Neisseriales</taxon>
        <taxon>Chromobacteriaceae</taxon>
        <taxon>Chromobacterium</taxon>
    </lineage>
</organism>
<gene>
    <name evidence="6" type="ORF">B0T45_12835</name>
</gene>
<dbReference type="InterPro" id="IPR001433">
    <property type="entry name" value="OxRdtase_FAD/NAD-bd"/>
</dbReference>
<proteinExistence type="inferred from homology"/>
<dbReference type="InterPro" id="IPR033892">
    <property type="entry name" value="FNR_bac"/>
</dbReference>
<dbReference type="InterPro" id="IPR039261">
    <property type="entry name" value="FNR_nucleotide-bd"/>
</dbReference>
<evidence type="ECO:0000256" key="3">
    <source>
        <dbReference type="ARBA" id="ARBA00022741"/>
    </source>
</evidence>
<dbReference type="InterPro" id="IPR008333">
    <property type="entry name" value="Cbr1-like_FAD-bd_dom"/>
</dbReference>
<dbReference type="Gene3D" id="3.40.50.80">
    <property type="entry name" value="Nucleotide-binding domain of ferredoxin-NADP reductase (FNR) module"/>
    <property type="match status" value="1"/>
</dbReference>
<dbReference type="GO" id="GO:0042167">
    <property type="term" value="P:heme catabolic process"/>
    <property type="evidence" value="ECO:0007669"/>
    <property type="project" value="TreeGrafter"/>
</dbReference>
<evidence type="ECO:0000313" key="6">
    <source>
        <dbReference type="EMBL" id="OQS38656.1"/>
    </source>
</evidence>
<dbReference type="GO" id="GO:0000166">
    <property type="term" value="F:nucleotide binding"/>
    <property type="evidence" value="ECO:0007669"/>
    <property type="project" value="UniProtKB-KW"/>
</dbReference>
<comment type="catalytic activity">
    <reaction evidence="4">
        <text>2 reduced [2Fe-2S]-[ferredoxin] + NADP(+) + H(+) = 2 oxidized [2Fe-2S]-[ferredoxin] + NADPH</text>
        <dbReference type="Rhea" id="RHEA:20125"/>
        <dbReference type="Rhea" id="RHEA-COMP:10000"/>
        <dbReference type="Rhea" id="RHEA-COMP:10001"/>
        <dbReference type="ChEBI" id="CHEBI:15378"/>
        <dbReference type="ChEBI" id="CHEBI:33737"/>
        <dbReference type="ChEBI" id="CHEBI:33738"/>
        <dbReference type="ChEBI" id="CHEBI:57783"/>
        <dbReference type="ChEBI" id="CHEBI:58349"/>
        <dbReference type="EC" id="1.18.1.2"/>
    </reaction>
</comment>
<dbReference type="PANTHER" id="PTHR47878">
    <property type="entry name" value="OXIDOREDUCTASE FAD/NAD(P)-BINDING DOMAIN PROTEIN"/>
    <property type="match status" value="1"/>
</dbReference>
<dbReference type="Pfam" id="PF00175">
    <property type="entry name" value="NAD_binding_1"/>
    <property type="match status" value="1"/>
</dbReference>
<dbReference type="InterPro" id="IPR051930">
    <property type="entry name" value="FNR_type-1"/>
</dbReference>
<comment type="similarity">
    <text evidence="1">Belongs to the ferredoxin--NADP reductase type 1 family.</text>
</comment>
<dbReference type="GO" id="GO:0004324">
    <property type="term" value="F:ferredoxin-NADP+ reductase activity"/>
    <property type="evidence" value="ECO:0007669"/>
    <property type="project" value="UniProtKB-EC"/>
</dbReference>
<dbReference type="PANTHER" id="PTHR47878:SF2">
    <property type="entry name" value="OXIDOREDUCTASE FAD_NAD(P)-BINDING DOMAIN PROTEIN"/>
    <property type="match status" value="1"/>
</dbReference>
<evidence type="ECO:0000256" key="2">
    <source>
        <dbReference type="ARBA" id="ARBA00013223"/>
    </source>
</evidence>
<comment type="caution">
    <text evidence="6">The sequence shown here is derived from an EMBL/GenBank/DDBJ whole genome shotgun (WGS) entry which is preliminary data.</text>
</comment>
<evidence type="ECO:0000256" key="1">
    <source>
        <dbReference type="ARBA" id="ARBA00008312"/>
    </source>
</evidence>
<evidence type="ECO:0000259" key="5">
    <source>
        <dbReference type="PROSITE" id="PS51384"/>
    </source>
</evidence>
<dbReference type="InterPro" id="IPR017927">
    <property type="entry name" value="FAD-bd_FR_type"/>
</dbReference>
<feature type="domain" description="FAD-binding FR-type" evidence="5">
    <location>
        <begin position="7"/>
        <end position="109"/>
    </location>
</feature>
<keyword evidence="3" id="KW-0547">Nucleotide-binding</keyword>
<dbReference type="RefSeq" id="WP_081555735.1">
    <property type="nucleotide sequence ID" value="NZ_MUKV01000015.1"/>
</dbReference>